<proteinExistence type="predicted"/>
<evidence type="ECO:0008006" key="2">
    <source>
        <dbReference type="Google" id="ProtNLM"/>
    </source>
</evidence>
<evidence type="ECO:0000313" key="1">
    <source>
        <dbReference type="EMBL" id="GAJ03492.1"/>
    </source>
</evidence>
<sequence>MTEKTYKMTISLNVLNHLGINLYSNIPAVLSEVVANAWDADAEVVDIAIGSDEIAIIDDGCGMSYDDLNDKYLLVGYIRREQPGEAITPKYQRPVMG</sequence>
<accession>X1UIW2</accession>
<dbReference type="Gene3D" id="3.30.565.10">
    <property type="entry name" value="Histidine kinase-like ATPase, C-terminal domain"/>
    <property type="match status" value="1"/>
</dbReference>
<dbReference type="AlphaFoldDB" id="X1UIW2"/>
<reference evidence="1" key="1">
    <citation type="journal article" date="2014" name="Front. Microbiol.">
        <title>High frequency of phylogenetically diverse reductive dehalogenase-homologous genes in deep subseafloor sedimentary metagenomes.</title>
        <authorList>
            <person name="Kawai M."/>
            <person name="Futagami T."/>
            <person name="Toyoda A."/>
            <person name="Takaki Y."/>
            <person name="Nishi S."/>
            <person name="Hori S."/>
            <person name="Arai W."/>
            <person name="Tsubouchi T."/>
            <person name="Morono Y."/>
            <person name="Uchiyama I."/>
            <person name="Ito T."/>
            <person name="Fujiyama A."/>
            <person name="Inagaki F."/>
            <person name="Takami H."/>
        </authorList>
    </citation>
    <scope>NUCLEOTIDE SEQUENCE</scope>
    <source>
        <strain evidence="1">Expedition CK06-06</strain>
    </source>
</reference>
<dbReference type="Pfam" id="PF13589">
    <property type="entry name" value="HATPase_c_3"/>
    <property type="match status" value="1"/>
</dbReference>
<comment type="caution">
    <text evidence="1">The sequence shown here is derived from an EMBL/GenBank/DDBJ whole genome shotgun (WGS) entry which is preliminary data.</text>
</comment>
<gene>
    <name evidence="1" type="ORF">S12H4_50055</name>
</gene>
<feature type="non-terminal residue" evidence="1">
    <location>
        <position position="97"/>
    </location>
</feature>
<name>X1UIW2_9ZZZZ</name>
<dbReference type="SUPFAM" id="SSF55874">
    <property type="entry name" value="ATPase domain of HSP90 chaperone/DNA topoisomerase II/histidine kinase"/>
    <property type="match status" value="1"/>
</dbReference>
<dbReference type="InterPro" id="IPR036890">
    <property type="entry name" value="HATPase_C_sf"/>
</dbReference>
<organism evidence="1">
    <name type="scientific">marine sediment metagenome</name>
    <dbReference type="NCBI Taxonomy" id="412755"/>
    <lineage>
        <taxon>unclassified sequences</taxon>
        <taxon>metagenomes</taxon>
        <taxon>ecological metagenomes</taxon>
    </lineage>
</organism>
<dbReference type="EMBL" id="BARW01031473">
    <property type="protein sequence ID" value="GAJ03492.1"/>
    <property type="molecule type" value="Genomic_DNA"/>
</dbReference>
<protein>
    <recommendedName>
        <fullName evidence="2">Histidine kinase/HSP90-like ATPase domain-containing protein</fullName>
    </recommendedName>
</protein>